<dbReference type="InterPro" id="IPR008965">
    <property type="entry name" value="CBM2/CBM3_carb-bd_dom_sf"/>
</dbReference>
<dbReference type="Proteomes" id="UP000608071">
    <property type="component" value="Unassembled WGS sequence"/>
</dbReference>
<dbReference type="InterPro" id="IPR001119">
    <property type="entry name" value="SLH_dom"/>
</dbReference>
<organism evidence="3 4">
    <name type="scientific">Paenibacillus gallinarum</name>
    <dbReference type="NCBI Taxonomy" id="2762232"/>
    <lineage>
        <taxon>Bacteria</taxon>
        <taxon>Bacillati</taxon>
        <taxon>Bacillota</taxon>
        <taxon>Bacilli</taxon>
        <taxon>Bacillales</taxon>
        <taxon>Paenibacillaceae</taxon>
        <taxon>Paenibacillus</taxon>
    </lineage>
</organism>
<dbReference type="PANTHER" id="PTHR43308">
    <property type="entry name" value="OUTER MEMBRANE PROTEIN ALPHA-RELATED"/>
    <property type="match status" value="1"/>
</dbReference>
<sequence length="411" mass="44594">MNILKTKNKWIAFTAAMGILFCVIPAGSLSAASDVKNTNKVTDANLPIVRLVPSVYEAKVGDTIEVAIWLQGFTGDYSHVQGYEIHMDYDAALLAPDSGTKKLSPQVFKKTSNPMSLVNKIDSAGSVQISEVITSQDAKLFTGYGKVGTISFRALEAGTVTLKQAKSIIIQPNNPGLNMKHQTSEPTITIRKSGTVPDKVSEKIQTVGDVPVKKISQATSSQTLAGFKDQGAITKLKWAEDSIITLAASEVLQGTNEGNFEPLRDMTRAEFAKSAVVVLGLDMKQQTTPTFSDVKTSDWYYDYVETAGAYGLIQGREDKQGGLHFNPNAPITRAELAAILARQLKNSGKGMTSDNKNPFTDIPSHWAKEDIIYLYGNKLIQGKTATTFKPGEKASRAEVSVLLERVIQTVK</sequence>
<reference evidence="3 4" key="1">
    <citation type="submission" date="2020-08" db="EMBL/GenBank/DDBJ databases">
        <title>A Genomic Blueprint of the Chicken Gut Microbiome.</title>
        <authorList>
            <person name="Gilroy R."/>
            <person name="Ravi A."/>
            <person name="Getino M."/>
            <person name="Pursley I."/>
            <person name="Horton D.L."/>
            <person name="Alikhan N.-F."/>
            <person name="Baker D."/>
            <person name="Gharbi K."/>
            <person name="Hall N."/>
            <person name="Watson M."/>
            <person name="Adriaenssens E.M."/>
            <person name="Foster-Nyarko E."/>
            <person name="Jarju S."/>
            <person name="Secka A."/>
            <person name="Antonio M."/>
            <person name="Oren A."/>
            <person name="Chaudhuri R."/>
            <person name="La Ragione R.M."/>
            <person name="Hildebrand F."/>
            <person name="Pallen M.J."/>
        </authorList>
    </citation>
    <scope>NUCLEOTIDE SEQUENCE [LARGE SCALE GENOMIC DNA]</scope>
    <source>
        <strain evidence="3 4">Sa2BVA9</strain>
    </source>
</reference>
<name>A0ABR8SY83_9BACL</name>
<evidence type="ECO:0000313" key="3">
    <source>
        <dbReference type="EMBL" id="MBD7968299.1"/>
    </source>
</evidence>
<keyword evidence="1" id="KW-0732">Signal</keyword>
<feature type="signal peptide" evidence="1">
    <location>
        <begin position="1"/>
        <end position="31"/>
    </location>
</feature>
<comment type="caution">
    <text evidence="3">The sequence shown here is derived from an EMBL/GenBank/DDBJ whole genome shotgun (WGS) entry which is preliminary data.</text>
</comment>
<feature type="domain" description="SLH" evidence="2">
    <location>
        <begin position="224"/>
        <end position="286"/>
    </location>
</feature>
<dbReference type="Pfam" id="PF00395">
    <property type="entry name" value="SLH"/>
    <property type="match status" value="3"/>
</dbReference>
<dbReference type="SUPFAM" id="SSF49384">
    <property type="entry name" value="Carbohydrate-binding domain"/>
    <property type="match status" value="1"/>
</dbReference>
<dbReference type="EMBL" id="JACSQL010000003">
    <property type="protein sequence ID" value="MBD7968299.1"/>
    <property type="molecule type" value="Genomic_DNA"/>
</dbReference>
<dbReference type="PROSITE" id="PS51272">
    <property type="entry name" value="SLH"/>
    <property type="match status" value="3"/>
</dbReference>
<dbReference type="RefSeq" id="WP_191799541.1">
    <property type="nucleotide sequence ID" value="NZ_JACSQL010000003.1"/>
</dbReference>
<feature type="chain" id="PRO_5047130854" evidence="1">
    <location>
        <begin position="32"/>
        <end position="411"/>
    </location>
</feature>
<dbReference type="InterPro" id="IPR051465">
    <property type="entry name" value="Cell_Envelope_Struct_Comp"/>
</dbReference>
<evidence type="ECO:0000313" key="4">
    <source>
        <dbReference type="Proteomes" id="UP000608071"/>
    </source>
</evidence>
<evidence type="ECO:0000259" key="2">
    <source>
        <dbReference type="PROSITE" id="PS51272"/>
    </source>
</evidence>
<gene>
    <name evidence="3" type="ORF">H9647_09500</name>
</gene>
<dbReference type="CDD" id="cd08547">
    <property type="entry name" value="Type_II_cohesin"/>
    <property type="match status" value="1"/>
</dbReference>
<protein>
    <submittedName>
        <fullName evidence="3">S-layer homology domain-containing protein</fullName>
    </submittedName>
</protein>
<feature type="domain" description="SLH" evidence="2">
    <location>
        <begin position="355"/>
        <end position="411"/>
    </location>
</feature>
<dbReference type="Gene3D" id="2.60.40.680">
    <property type="match status" value="1"/>
</dbReference>
<feature type="domain" description="SLH" evidence="2">
    <location>
        <begin position="287"/>
        <end position="354"/>
    </location>
</feature>
<keyword evidence="4" id="KW-1185">Reference proteome</keyword>
<proteinExistence type="predicted"/>
<evidence type="ECO:0000256" key="1">
    <source>
        <dbReference type="SAM" id="SignalP"/>
    </source>
</evidence>
<accession>A0ABR8SY83</accession>
<dbReference type="PANTHER" id="PTHR43308:SF5">
    <property type="entry name" value="S-LAYER PROTEIN _ PEPTIDOGLYCAN ENDO-BETA-N-ACETYLGLUCOSAMINIDASE"/>
    <property type="match status" value="1"/>
</dbReference>